<dbReference type="Pfam" id="PF09242">
    <property type="entry name" value="FCSD-flav_bind"/>
    <property type="match status" value="1"/>
</dbReference>
<gene>
    <name evidence="6" type="ORF">N177_0241</name>
</gene>
<keyword evidence="7" id="KW-1185">Reference proteome</keyword>
<keyword evidence="6" id="KW-0560">Oxidoreductase</keyword>
<dbReference type="InterPro" id="IPR016156">
    <property type="entry name" value="FAD/NAD-linked_Rdtase_dimer_sf"/>
</dbReference>
<dbReference type="GO" id="GO:0016491">
    <property type="term" value="F:oxidoreductase activity"/>
    <property type="evidence" value="ECO:0007669"/>
    <property type="project" value="UniProtKB-KW"/>
</dbReference>
<evidence type="ECO:0000313" key="6">
    <source>
        <dbReference type="EMBL" id="ESR27262.1"/>
    </source>
</evidence>
<evidence type="ECO:0000256" key="2">
    <source>
        <dbReference type="ARBA" id="ARBA00022827"/>
    </source>
</evidence>
<evidence type="ECO:0000256" key="1">
    <source>
        <dbReference type="ARBA" id="ARBA00022630"/>
    </source>
</evidence>
<reference evidence="6 7" key="1">
    <citation type="journal article" date="2014" name="Genome Announc.">
        <title>Draft Genome Sequence of Lutibaculum baratangense Strain AMV1T, Isolated from a Mud Volcano in Andamans, India.</title>
        <authorList>
            <person name="Singh A."/>
            <person name="Sreenivas A."/>
            <person name="Sathyanarayana Reddy G."/>
            <person name="Pinnaka A.K."/>
            <person name="Shivaji S."/>
        </authorList>
    </citation>
    <scope>NUCLEOTIDE SEQUENCE [LARGE SCALE GENOMIC DNA]</scope>
    <source>
        <strain evidence="6 7">AMV1</strain>
    </source>
</reference>
<sequence>MSRISRRTFGGLAGAAAFTLALPVYLRAQGRPKVVVVGGGAGGATAARYIAKDSEGTIDVTLVEANPRYTTCFFSNLYLGGFRSFDSITHGYDRLASNYGISVVNAVAEAVDRDTSEVLLGDGTRLPYDRLVLSPGIDLIWDSVDGYSEEAAETMPHAWKAGPQTELLKAKLDAIGNGEQIVMVAPPNPYRCPPGPYERASMFAHVLKAKGHTDAKIVILDPKEKFSKQGLFSEGWEKHYPGMVEWYGPDVHGGIIGVDPSTDEVETDFDTFTGALVNVIPAQRAGRIARVADLADGSGFCPIDPASMRSAMDERIYVLGDAAIAGDMPKSAFSANSQAKVAAMTIRGDLTGSKVFPPRYSNTCWSLIEDGDGVKVGGQYAPGEGRISSTSTFISQTGEDPALRRATYEESLGWYAGITSDIFG</sequence>
<dbReference type="InterPro" id="IPR023753">
    <property type="entry name" value="FAD/NAD-binding_dom"/>
</dbReference>
<organism evidence="6 7">
    <name type="scientific">Lutibaculum baratangense AMV1</name>
    <dbReference type="NCBI Taxonomy" id="631454"/>
    <lineage>
        <taxon>Bacteria</taxon>
        <taxon>Pseudomonadati</taxon>
        <taxon>Pseudomonadota</taxon>
        <taxon>Alphaproteobacteria</taxon>
        <taxon>Hyphomicrobiales</taxon>
        <taxon>Tepidamorphaceae</taxon>
        <taxon>Lutibaculum</taxon>
    </lineage>
</organism>
<dbReference type="InterPro" id="IPR015323">
    <property type="entry name" value="FlavoCytC_S_DH_flav-bd"/>
</dbReference>
<dbReference type="InterPro" id="IPR037092">
    <property type="entry name" value="FlavoCytC_S_DH_flav-bd_sf"/>
</dbReference>
<evidence type="ECO:0000259" key="4">
    <source>
        <dbReference type="Pfam" id="PF09242"/>
    </source>
</evidence>
<dbReference type="InterPro" id="IPR006311">
    <property type="entry name" value="TAT_signal"/>
</dbReference>
<dbReference type="InterPro" id="IPR049386">
    <property type="entry name" value="FCSD_central"/>
</dbReference>
<dbReference type="Gene3D" id="3.90.760.10">
    <property type="entry name" value="Flavocytochrome c sulphide dehydrogenase, flavin-binding domain"/>
    <property type="match status" value="1"/>
</dbReference>
<dbReference type="STRING" id="631454.N177_0241"/>
<feature type="domain" description="FAD/NAD(P)-binding" evidence="3">
    <location>
        <begin position="33"/>
        <end position="137"/>
    </location>
</feature>
<dbReference type="AlphaFoldDB" id="V4R5N9"/>
<dbReference type="InterPro" id="IPR036188">
    <property type="entry name" value="FAD/NAD-bd_sf"/>
</dbReference>
<keyword evidence="2" id="KW-0274">FAD</keyword>
<comment type="caution">
    <text evidence="6">The sequence shown here is derived from an EMBL/GenBank/DDBJ whole genome shotgun (WGS) entry which is preliminary data.</text>
</comment>
<dbReference type="PROSITE" id="PS51318">
    <property type="entry name" value="TAT"/>
    <property type="match status" value="1"/>
</dbReference>
<evidence type="ECO:0000259" key="5">
    <source>
        <dbReference type="Pfam" id="PF21706"/>
    </source>
</evidence>
<dbReference type="Pfam" id="PF07992">
    <property type="entry name" value="Pyr_redox_2"/>
    <property type="match status" value="1"/>
</dbReference>
<accession>V4R5N9</accession>
<keyword evidence="1" id="KW-0285">Flavoprotein</keyword>
<dbReference type="OrthoDB" id="9802771at2"/>
<dbReference type="PANTHER" id="PTHR43755">
    <property type="match status" value="1"/>
</dbReference>
<dbReference type="Pfam" id="PF21706">
    <property type="entry name" value="FCSD_central"/>
    <property type="match status" value="1"/>
</dbReference>
<dbReference type="Proteomes" id="UP000017819">
    <property type="component" value="Unassembled WGS sequence"/>
</dbReference>
<dbReference type="Gene3D" id="3.50.50.60">
    <property type="entry name" value="FAD/NAD(P)-binding domain"/>
    <property type="match status" value="2"/>
</dbReference>
<dbReference type="eggNOG" id="COG0446">
    <property type="taxonomic scope" value="Bacteria"/>
</dbReference>
<dbReference type="EC" id="1.8.2.-" evidence="6"/>
<protein>
    <submittedName>
        <fullName evidence="6">Sulfide dehydrogenase [flavocytochrome C] flavoprotein chain</fullName>
        <ecNumber evidence="6">1.8.2.-</ecNumber>
    </submittedName>
</protein>
<name>V4R5N9_9HYPH</name>
<evidence type="ECO:0000259" key="3">
    <source>
        <dbReference type="Pfam" id="PF07992"/>
    </source>
</evidence>
<dbReference type="InterPro" id="IPR052541">
    <property type="entry name" value="SQRD"/>
</dbReference>
<dbReference type="PANTHER" id="PTHR43755:SF1">
    <property type="entry name" value="FAD-DEPENDENT PYRIDINE NUCLEOTIDE-DISULPHIDE OXIDOREDUCTASE"/>
    <property type="match status" value="1"/>
</dbReference>
<dbReference type="EMBL" id="AWXZ01000007">
    <property type="protein sequence ID" value="ESR27262.1"/>
    <property type="molecule type" value="Genomic_DNA"/>
</dbReference>
<dbReference type="RefSeq" id="WP_023430398.1">
    <property type="nucleotide sequence ID" value="NZ_AWXZ01000007.1"/>
</dbReference>
<dbReference type="SUPFAM" id="SSF51905">
    <property type="entry name" value="FAD/NAD(P)-binding domain"/>
    <property type="match status" value="2"/>
</dbReference>
<dbReference type="PATRIC" id="fig|631454.5.peg.239"/>
<feature type="domain" description="Sulfide dehydrogenase [flavocytochrome c] flavoprotein chain central" evidence="5">
    <location>
        <begin position="165"/>
        <end position="281"/>
    </location>
</feature>
<dbReference type="GO" id="GO:0050660">
    <property type="term" value="F:flavin adenine dinucleotide binding"/>
    <property type="evidence" value="ECO:0007669"/>
    <property type="project" value="InterPro"/>
</dbReference>
<evidence type="ECO:0000313" key="7">
    <source>
        <dbReference type="Proteomes" id="UP000017819"/>
    </source>
</evidence>
<proteinExistence type="predicted"/>
<feature type="domain" description="Flavocytochrome c sulphide dehydrogenase flavin-binding" evidence="4">
    <location>
        <begin position="357"/>
        <end position="423"/>
    </location>
</feature>
<dbReference type="SUPFAM" id="SSF55424">
    <property type="entry name" value="FAD/NAD-linked reductases, dimerisation (C-terminal) domain"/>
    <property type="match status" value="1"/>
</dbReference>